<dbReference type="InterPro" id="IPR041248">
    <property type="entry name" value="YDG"/>
</dbReference>
<dbReference type="RefSeq" id="WP_116695778.1">
    <property type="nucleotide sequence ID" value="NZ_LFYT02000001.1"/>
</dbReference>
<dbReference type="InterPro" id="IPR008638">
    <property type="entry name" value="FhaB/CdiA-like_TPS"/>
</dbReference>
<keyword evidence="6" id="KW-1185">Reference proteome</keyword>
<sequence>MNSNLFKTVFSQRLGALIAVGEHTSGQGKATGGRVAGQVPLWRGAVGGARYLGLVNLGFAFVSLAWAAPANNALPTGGQVAQGAAAISQSGTNMAIAQSTARAIVNWQSFDIGKDAKVNIIQPNAQAVLLNRVTGVAPSQIFGQMSANGQVVLVNPNGVTFGKDGSVSAAGLTASTLNISDADFMAGRKRFTRDGATGEVVNQGTLTAAPGGYVALLGASVSNEGQIYAPQGNVALGAADAITLPMTGTGRIKMELSPAAINASVANQKGGTIVTEGGQVYMQAAAVGGVLGHAMASVLQSGSIDTSGEQGGAVHLLADGGTIKVDGSITANSTGKDDKGQARKGGDIIIGRDEETGVLAQRTDVSGALLESKSGFVETSGADLKVDGISVKAKDWLLDPDNIDITGDAVEATTGYSKIKASDIATALNAGTSVTVATTAANQVNQPDYKDTAGTGAGSAVTGDGNILVNAAIVKSGANDASLTLNADNGITVNQRIGKASGDTSSTGKLDVTMTASGNAATVTDRSGLTLNNVIDAGDGHVILTGTNSNTNTGSRGVNFNNGSGITANTITVTGTATGSAQWNQGMLFSGTSSFKATGTGSSVISGISSSATDAFTAAVIFNDGSNVTLDGGTGSLTLQGTHTVTGYSGIRFGATSGSSTNPSLTTRGNVTLGTQDASNASLNAGFFMRGGLITADTGTLAIKGQGTGNGVTLFDGFSTIKSNGGSIALNGVATTNGSGVYLVSNSVGTLNSGADVSITGTSAGANAGVQFNSGNVRVYGNNVTINGTANTASGQTGYGFYSVLGPFIGNTITAAGNLSITGTVNGAGSGTAIAHVATSWQNRVNAYTAGGTLSITGTNNASAANTSTTITMAGVQAKAGGDLTVSATTNNAATDAISIYSSAYLSGAAAPGYIGGASSFESTGGNTTLKSNQGSILIQDGVPNTVTSTAISGKNVIIDNTGGTFAGGVFTAGTGVSTSTVRSGVQISDGLAVSDPNLASNPTLRTITATDGGQIVLSGKKASTSGSGVVISSAAALSAANITINGENTGTSDAAINISSSAAKLTATAAVTLTAGGTGSGTSLVAAGNIAVGTQLHVTTPAAGSISGVISGAGSLLKSGAGQLSLTAVNGTTYGTNTFSGGSTVSQGTLLLGHGGGNYNRTAGAGAIVVGDTNTGSNNVALLLEKGVPDNTSGPLTRDITFTNNGTGTATLGTTVGIAGDANRGWTSANSKVTFYRDILINDATADRFTLDGQFTGTGNITFSGTRITMSTLTGNGISANDFVGDVTISSGTMLQASAKYILPSTTNLTNNGNFRLLNGSDQTIDALNGSGTITTTGSLPTTVSVGNHNGSGNFSGTIVGVTPLVNLVKNGTGTQILSGANNYAGTTVINAGTLQIGNGGTSGSIGTGAITDNAALVFNRSDAGLVVSAKISGTGTVTQAGTGTTILSADNDWSGATTISAGTLQVGNGGTTGTLGTSTTVTDNGTLAFKRSDNISADLKITGTGGLTQAGTGTLTLLDSAALYGVNDYSGATTISAGTLQVGNGGTAGNLGTGAIVNSGTLAINHSDGVTLSQAISGGGALTQSGTGTTTLTGANTYSGTTTISSGILQVGDGGTTGTLGTGAVIDNASLFFRRSDTLWVGGVISGTGAITQAGTGTTILANNNTYAGTTTISSGTLQVGSGFSTGSLGTGDILNTGALVFNRGDTGLVVSAKISGTGSVTQAGSGGTTTLTADNDWSGTTTISAGTLQIGNGGTTGTLGTATTVTTNGTLSFRRSDNLSVGLKITGNGGLTQAGSGTLTLIDSAALNGVNDYKGTTTISAGTLQVGNGGTSGNLGTGNIQNNSSLVLNRSDTLTINSGIGGSGTLAQSGTGTTILAGNNSYAGTTTVNTGSLQIGNGGAIGSLGVGAASVAANANLSFRRSDNSVSISNAITGAGNLNFVGTGVQDQSSYSLSANNSAFTGNISITSARLNVSAATQVGATSPITVNSGGQLLANGSITLNNPLSLAGTGWNEGSGLIGALRMVGGVNYAGNITPAANTRIATYGNGITGTISGVISGDKNIEFSSQAGVGTITLTGNNTYTGTTTISSGILRIGNGGTTGTLGTGAVVDNGTLTFNRSDAITVANAISGTGALTQAGTGTTTLTANNTYSGTTTISTGTLQVGNGGTTGTLGTGAITDNAALVFNRSDAVSVASVISGSGSLTQSGTGTTTLTGNNTYTGGTTVATGMLQIGDGTNNGQIGSGTANIASGATLNFNVRPSSSANYSTTNTFTGTGTLQKTGAGSLTWSSASATFAMTGGLIDVQAGTLIGSNFGNEVWTNNKASLNVATGATFQGVEGNIFVDALTGGGTVSSGFPGYAYNLTVGVNNGSGTFSGVIQDANGAPARLSKTGTGTQTLTGTNTYTGVTTISGGVLQVGDGGTTGTLGTGAVTDNAALVFNRSNALTVANVISGTGTLTQSGTGTTILTGNNSYAGTTTINTGTLQVGSGSTTGTLGTGAVVDNASLVFNRSNTLLVTNAISGTGTLSQTGTGTTQLSADNSYAGTTTVSGGTLQVGNAGSTGTLGAGAVTLSNNANLSYVRSAATTVANNISGTGNVSATLTGAASDLTVGNTISLTGGTVNLVTDGNLAVTQAISTTNATSAAVFLVAGKSTAAGTATGGDVSLSGSGAVNVGTGGRITYATGSLTGSTGLGVVAGNNRYNSDETTTNYATALGAGAHAIYREQPLVTVQVNSASKTYDGNTFSGGTLNNSLAAGSLVNGDTLAAVTANTTYGGSSQTAKNASATPYVISASDTGGTGSNLNALGYSVSYTSGDLTISPKEVSLAAAKTYDGLTTVNGTQLSITTGVGSETLNYTGATIASKNVADNSSNYVNALTLTDGTGLASNYKAPDLTIAAAGKNTATLTAKSVTLDSISAASKTYDGTTTAAITAGVISGTAAGETLSVTGTGVFADKNVATGITVNVTDVTVLIKANGTGDWSNYTLSTTGAATTTANITQATLQAALTGTVEKTYDGTTAATNLSNSHFALTGFASSEGASVSQVNGSYASKNASDNSGTGSVSATLAAGDFAAASGTLLSNYQLPTSATGLVGKITPAPLTVKVNDTMAFVTQDASLATDNGLSYTGFVNGETAATALTGSPTRTYTGATYPVAGTYTDVYGLSAAPTANNGNYTVTVAKGKLTVAPADKLLIGIGGKTYTYGSLTGTTAGASADAVTAQYCLSGDCNVGSLVNLSMTALGNGNWQATDSTGTSVAFSTLIDSTGKLSTGGFVNVGNYTYDASSVIITPPSNVNFNDRVVNAGVLTIAPKVLTLSAADVSRVYDGSTALTGRALNTTGVMTADVVNASSTGGSFDSKNAGSRNYTFTGLSLGGADAGNYAFTVSTVTGTGSITPKAVTLVAGPVSKTYNGNTDFTVTQADLDTLSGQLITGDTVSSASISYTDKNVARDASGAVLSNKTITLDSVTLSDGNSGGNYTVTRQGNSASSITPKAVTLTSITAASKTYDGNDTASITAGAISTGVGSETLAIAGTGSFSDKNAGNNKTVTVADVSTLTKSNDLATGGDWANYNLTTVAMTTQADIAKKDVTLSSITAASKTYDGNDTASITAGAVTTGVGFETLVISGSGSFSDKNAGNNKTVTVTDVNTLTKSNDLATGGDWANYNLTTTGAMTTQADIAKKDVTLSSITAASKTYDGNDTASITAGAISTGVGAETLAIAGTGSFSDKNAGNNKTVTVTDVTSLTKSNVTGTGGDWANYNLTTTGAMTTQADISKKNLTISATASDKTYDANTTSTASLSSDKLSGDSLTLAQTSASFDTKNVGNGKTVTVSGLSISGTDAGNYNLTSTSTSTTANITKKSISLSGITAANKTYDGSTTATVSGTSAVFNGLIASDDLTVTSTGTFSDKTAATGKTVTLTNTLGGADLGNYTVTDQASTTADIDKKAISLSGITAANKTYDGTNAATVSVGTAVFNHQINGDDLTVSSSGTFSDKAAATGKTVTLSNTLGGGDLGNYTITDQTSTTANIDKKAISLSGITAANKTYDGTNAATVSVVTAVFNNQIAGDDLTVTSSGTFSDKAAATGKTVTLTNTLGGADLGNYTVTDQASTTADIDKKFISLSGITAANKTYDGTNAATVAFGSAVFNNQVAGDDLTVTSTGTFSDKAAATGKTVTLTNTLGGADLGNYTVTDQASTTADIDKKAISLSGITAANKTYDGTNAATVSVGTAVFNNQIYGDDLTVSSSGTFSDKAAATGKTVTLSNTLGGGDLGNYTITDQTSTTANIDKKAISLSGITAANKTYDGTNAATVSVATAVFNNQIAGDAITVSSSGTFSDKNAATGKTVALTNTLGGADLGNYTVTDQASTTADIDKKAISLSSITAASKTYDGNTSAVITQVGLTGFVGAETLGVTATGSFDDKNAGLRTVNVSTTNTTLSDDPASGGLTGNYQLVAGSVGSATTIAQKDAVVTANSDLSKVYNGTVQTVSGFSATGLVNGETAAVLTGVSAGATGKHAGTYSATASGTDNNYALSFVAGRLVIAPKAATVAVAPLTAVSNGTVFTQAPATQSGFVPGEDVKVTGLASGIAAGTYNSQLNVAPANSATVLDNYLIQIVNAALLITPSTVATPAVRPVFLSGPPKMASRLSWVGFSGTGTNASSTQRLTAATTASSGSAASAAAVAVAVDKTASPQACTPEGLQECECENTSTESVEICLLPFSTR</sequence>
<dbReference type="Pfam" id="PF13018">
    <property type="entry name" value="ESPR"/>
    <property type="match status" value="1"/>
</dbReference>
<comment type="subcellular location">
    <subcellularLocation>
        <location evidence="1">Secreted</location>
    </subcellularLocation>
</comment>
<evidence type="ECO:0000256" key="1">
    <source>
        <dbReference type="ARBA" id="ARBA00004613"/>
    </source>
</evidence>
<feature type="domain" description="Filamentous haemagglutinin FhaB/tRNA nuclease CdiA-like TPS" evidence="4">
    <location>
        <begin position="71"/>
        <end position="183"/>
    </location>
</feature>
<dbReference type="InterPro" id="IPR012332">
    <property type="entry name" value="Autotransporter_pectin_lyase_C"/>
</dbReference>
<keyword evidence="2" id="KW-0964">Secreted</keyword>
<dbReference type="InterPro" id="IPR050909">
    <property type="entry name" value="Bact_Autotransporter_VF"/>
</dbReference>
<dbReference type="NCBIfam" id="TIGR01901">
    <property type="entry name" value="adhes_NPXG"/>
    <property type="match status" value="1"/>
</dbReference>
<dbReference type="STRING" id="1293045.H663_16355"/>
<keyword evidence="3" id="KW-0732">Signal</keyword>
<gene>
    <name evidence="5" type="ORF">H663_001695</name>
</gene>
<reference evidence="5" key="1">
    <citation type="submission" date="2017-04" db="EMBL/GenBank/DDBJ databases">
        <title>Unexpected and diverse lifestyles within the genus Limnohabitans.</title>
        <authorList>
            <person name="Kasalicky V."/>
            <person name="Mehrshad M."/>
            <person name="Andrei S.-A."/>
            <person name="Salcher M."/>
            <person name="Kratochvilova H."/>
            <person name="Simek K."/>
            <person name="Ghai R."/>
        </authorList>
    </citation>
    <scope>NUCLEOTIDE SEQUENCE [LARGE SCALE GENOMIC DNA]</scope>
    <source>
        <strain evidence="5">II-D5</strain>
    </source>
</reference>
<dbReference type="Pfam" id="PF18657">
    <property type="entry name" value="YDG"/>
    <property type="match status" value="14"/>
</dbReference>
<evidence type="ECO:0000313" key="5">
    <source>
        <dbReference type="EMBL" id="PVE44749.1"/>
    </source>
</evidence>
<dbReference type="SUPFAM" id="SSF51126">
    <property type="entry name" value="Pectin lyase-like"/>
    <property type="match status" value="6"/>
</dbReference>
<dbReference type="OrthoDB" id="218680at2"/>
<comment type="caution">
    <text evidence="5">The sequence shown here is derived from an EMBL/GenBank/DDBJ whole genome shotgun (WGS) entry which is preliminary data.</text>
</comment>
<proteinExistence type="predicted"/>
<organism evidence="5 6">
    <name type="scientific">Limnohabitans planktonicus II-D5</name>
    <dbReference type="NCBI Taxonomy" id="1293045"/>
    <lineage>
        <taxon>Bacteria</taxon>
        <taxon>Pseudomonadati</taxon>
        <taxon>Pseudomonadota</taxon>
        <taxon>Betaproteobacteria</taxon>
        <taxon>Burkholderiales</taxon>
        <taxon>Comamonadaceae</taxon>
        <taxon>Limnohabitans</taxon>
    </lineage>
</organism>
<dbReference type="EMBL" id="LFYT02000001">
    <property type="protein sequence ID" value="PVE44749.1"/>
    <property type="molecule type" value="Genomic_DNA"/>
</dbReference>
<dbReference type="PANTHER" id="PTHR12338:SF8">
    <property type="entry name" value="HEME_HEMOPEXIN-BINDING PROTEIN"/>
    <property type="match status" value="1"/>
</dbReference>
<dbReference type="NCBIfam" id="TIGR02601">
    <property type="entry name" value="autotrns_rpt"/>
    <property type="match status" value="12"/>
</dbReference>
<evidence type="ECO:0000313" key="6">
    <source>
        <dbReference type="Proteomes" id="UP000037507"/>
    </source>
</evidence>
<dbReference type="SMART" id="SM00912">
    <property type="entry name" value="Haemagg_act"/>
    <property type="match status" value="1"/>
</dbReference>
<dbReference type="PANTHER" id="PTHR12338">
    <property type="entry name" value="AUTOTRANSPORTER"/>
    <property type="match status" value="1"/>
</dbReference>
<dbReference type="Gene3D" id="2.160.20.10">
    <property type="entry name" value="Single-stranded right-handed beta-helix, Pectin lyase-like"/>
    <property type="match status" value="1"/>
</dbReference>
<protein>
    <recommendedName>
        <fullName evidence="4">Filamentous haemagglutinin FhaB/tRNA nuclease CdiA-like TPS domain-containing protein</fullName>
    </recommendedName>
</protein>
<accession>A0A2T7UJ94</accession>
<evidence type="ECO:0000259" key="4">
    <source>
        <dbReference type="SMART" id="SM00912"/>
    </source>
</evidence>
<dbReference type="Proteomes" id="UP000037507">
    <property type="component" value="Unassembled WGS sequence"/>
</dbReference>
<dbReference type="Gene3D" id="2.160.20.20">
    <property type="match status" value="4"/>
</dbReference>
<dbReference type="GO" id="GO:0005576">
    <property type="term" value="C:extracellular region"/>
    <property type="evidence" value="ECO:0007669"/>
    <property type="project" value="UniProtKB-SubCell"/>
</dbReference>
<dbReference type="InterPro" id="IPR013425">
    <property type="entry name" value="Autotrns_rpt"/>
</dbReference>
<dbReference type="InterPro" id="IPR012334">
    <property type="entry name" value="Pectin_lyas_fold"/>
</dbReference>
<dbReference type="InterPro" id="IPR011050">
    <property type="entry name" value="Pectin_lyase_fold/virulence"/>
</dbReference>
<name>A0A2T7UJ94_9BURK</name>
<evidence type="ECO:0000256" key="3">
    <source>
        <dbReference type="ARBA" id="ARBA00022729"/>
    </source>
</evidence>
<dbReference type="InterPro" id="IPR024973">
    <property type="entry name" value="ESPR"/>
</dbReference>
<evidence type="ECO:0000256" key="2">
    <source>
        <dbReference type="ARBA" id="ARBA00022525"/>
    </source>
</evidence>
<dbReference type="Pfam" id="PF12951">
    <property type="entry name" value="PATR"/>
    <property type="match status" value="15"/>
</dbReference>